<evidence type="ECO:0000259" key="4">
    <source>
        <dbReference type="PROSITE" id="PS50041"/>
    </source>
</evidence>
<dbReference type="AlphaFoldDB" id="A0A4W5RXG5"/>
<evidence type="ECO:0000313" key="6">
    <source>
        <dbReference type="Proteomes" id="UP000314982"/>
    </source>
</evidence>
<name>A0A4W5RXG5_9TELE</name>
<dbReference type="InterPro" id="IPR016187">
    <property type="entry name" value="CTDL_fold"/>
</dbReference>
<sequence length="106" mass="12149">MLLLLFTLCSLLSCAFSQCEEGWRAHEDKCYYFSTNTKSWDDARTDCVGRGSHLMSILDIPERTWVRTQIGTEIFWIGLNDIAAEGVWEWTDGSTFLPFLAYVAIL</sequence>
<dbReference type="GeneTree" id="ENSGT01030000234575"/>
<reference evidence="6" key="1">
    <citation type="submission" date="2018-06" db="EMBL/GenBank/DDBJ databases">
        <title>Genome assembly of Danube salmon.</title>
        <authorList>
            <person name="Macqueen D.J."/>
            <person name="Gundappa M.K."/>
        </authorList>
    </citation>
    <scope>NUCLEOTIDE SEQUENCE [LARGE SCALE GENOMIC DNA]</scope>
</reference>
<feature type="signal peptide" evidence="3">
    <location>
        <begin position="1"/>
        <end position="17"/>
    </location>
</feature>
<evidence type="ECO:0000256" key="1">
    <source>
        <dbReference type="ARBA" id="ARBA00022734"/>
    </source>
</evidence>
<dbReference type="InterPro" id="IPR001304">
    <property type="entry name" value="C-type_lectin-like"/>
</dbReference>
<keyword evidence="3" id="KW-0732">Signal</keyword>
<organism evidence="5 6">
    <name type="scientific">Hucho hucho</name>
    <name type="common">huchen</name>
    <dbReference type="NCBI Taxonomy" id="62062"/>
    <lineage>
        <taxon>Eukaryota</taxon>
        <taxon>Metazoa</taxon>
        <taxon>Chordata</taxon>
        <taxon>Craniata</taxon>
        <taxon>Vertebrata</taxon>
        <taxon>Euteleostomi</taxon>
        <taxon>Actinopterygii</taxon>
        <taxon>Neopterygii</taxon>
        <taxon>Teleostei</taxon>
        <taxon>Protacanthopterygii</taxon>
        <taxon>Salmoniformes</taxon>
        <taxon>Salmonidae</taxon>
        <taxon>Salmoninae</taxon>
        <taxon>Hucho</taxon>
    </lineage>
</organism>
<dbReference type="GO" id="GO:0030246">
    <property type="term" value="F:carbohydrate binding"/>
    <property type="evidence" value="ECO:0007669"/>
    <property type="project" value="UniProtKB-KW"/>
</dbReference>
<dbReference type="STRING" id="62062.ENSHHUP00000091128"/>
<dbReference type="PANTHER" id="PTHR46746">
    <property type="entry name" value="KILLER CELL LECTIN-LIKE RECEPTOR SUBFAMILY F MEMBER 2"/>
    <property type="match status" value="1"/>
</dbReference>
<dbReference type="InterPro" id="IPR051379">
    <property type="entry name" value="C-type_Lectin_Receptor_IMM"/>
</dbReference>
<evidence type="ECO:0000256" key="2">
    <source>
        <dbReference type="ARBA" id="ARBA00023157"/>
    </source>
</evidence>
<dbReference type="SMART" id="SM00034">
    <property type="entry name" value="CLECT"/>
    <property type="match status" value="1"/>
</dbReference>
<keyword evidence="6" id="KW-1185">Reference proteome</keyword>
<reference evidence="5" key="2">
    <citation type="submission" date="2025-08" db="UniProtKB">
        <authorList>
            <consortium name="Ensembl"/>
        </authorList>
    </citation>
    <scope>IDENTIFICATION</scope>
</reference>
<keyword evidence="2" id="KW-1015">Disulfide bond</keyword>
<evidence type="ECO:0000256" key="3">
    <source>
        <dbReference type="SAM" id="SignalP"/>
    </source>
</evidence>
<dbReference type="SUPFAM" id="SSF56436">
    <property type="entry name" value="C-type lectin-like"/>
    <property type="match status" value="1"/>
</dbReference>
<dbReference type="InterPro" id="IPR016186">
    <property type="entry name" value="C-type_lectin-like/link_sf"/>
</dbReference>
<dbReference type="Proteomes" id="UP000314982">
    <property type="component" value="Unassembled WGS sequence"/>
</dbReference>
<feature type="chain" id="PRO_5021381324" description="C-type lectin domain-containing protein" evidence="3">
    <location>
        <begin position="18"/>
        <end position="106"/>
    </location>
</feature>
<reference evidence="5" key="3">
    <citation type="submission" date="2025-09" db="UniProtKB">
        <authorList>
            <consortium name="Ensembl"/>
        </authorList>
    </citation>
    <scope>IDENTIFICATION</scope>
</reference>
<proteinExistence type="predicted"/>
<dbReference type="PANTHER" id="PTHR46746:SF9">
    <property type="entry name" value="CD209 ANTIGEN-LIKE PROTEIN C-LIKE"/>
    <property type="match status" value="1"/>
</dbReference>
<keyword evidence="1" id="KW-0430">Lectin</keyword>
<dbReference type="PROSITE" id="PS50041">
    <property type="entry name" value="C_TYPE_LECTIN_2"/>
    <property type="match status" value="1"/>
</dbReference>
<dbReference type="Ensembl" id="ENSHHUT00000093939.1">
    <property type="protein sequence ID" value="ENSHHUP00000091128.1"/>
    <property type="gene ID" value="ENSHHUG00000052583.1"/>
</dbReference>
<accession>A0A4W5RXG5</accession>
<protein>
    <recommendedName>
        <fullName evidence="4">C-type lectin domain-containing protein</fullName>
    </recommendedName>
</protein>
<dbReference type="Pfam" id="PF00059">
    <property type="entry name" value="Lectin_C"/>
    <property type="match status" value="1"/>
</dbReference>
<dbReference type="Gene3D" id="3.10.100.10">
    <property type="entry name" value="Mannose-Binding Protein A, subunit A"/>
    <property type="match status" value="1"/>
</dbReference>
<evidence type="ECO:0000313" key="5">
    <source>
        <dbReference type="Ensembl" id="ENSHHUP00000091128.1"/>
    </source>
</evidence>
<feature type="domain" description="C-type lectin" evidence="4">
    <location>
        <begin position="26"/>
        <end position="102"/>
    </location>
</feature>